<organism evidence="8 9">
    <name type="scientific">Hamadaea flava</name>
    <dbReference type="NCBI Taxonomy" id="1742688"/>
    <lineage>
        <taxon>Bacteria</taxon>
        <taxon>Bacillati</taxon>
        <taxon>Actinomycetota</taxon>
        <taxon>Actinomycetes</taxon>
        <taxon>Micromonosporales</taxon>
        <taxon>Micromonosporaceae</taxon>
        <taxon>Hamadaea</taxon>
    </lineage>
</organism>
<feature type="transmembrane region" description="Helical" evidence="6">
    <location>
        <begin position="47"/>
        <end position="67"/>
    </location>
</feature>
<reference evidence="9" key="1">
    <citation type="journal article" date="2019" name="Int. J. Syst. Evol. Microbiol.">
        <title>The Global Catalogue of Microorganisms (GCM) 10K type strain sequencing project: providing services to taxonomists for standard genome sequencing and annotation.</title>
        <authorList>
            <consortium name="The Broad Institute Genomics Platform"/>
            <consortium name="The Broad Institute Genome Sequencing Center for Infectious Disease"/>
            <person name="Wu L."/>
            <person name="Ma J."/>
        </authorList>
    </citation>
    <scope>NUCLEOTIDE SEQUENCE [LARGE SCALE GENOMIC DNA]</scope>
    <source>
        <strain evidence="9">CGMCC 4.7289</strain>
    </source>
</reference>
<feature type="transmembrane region" description="Helical" evidence="6">
    <location>
        <begin position="364"/>
        <end position="383"/>
    </location>
</feature>
<feature type="transmembrane region" description="Helical" evidence="6">
    <location>
        <begin position="301"/>
        <end position="323"/>
    </location>
</feature>
<dbReference type="Gene3D" id="1.20.1250.20">
    <property type="entry name" value="MFS general substrate transporter like domains"/>
    <property type="match status" value="1"/>
</dbReference>
<dbReference type="RefSeq" id="WP_253759178.1">
    <property type="nucleotide sequence ID" value="NZ_JAMZDZ010000001.1"/>
</dbReference>
<protein>
    <submittedName>
        <fullName evidence="8">MFS transporter</fullName>
    </submittedName>
</protein>
<feature type="domain" description="Major facilitator superfamily (MFS) profile" evidence="7">
    <location>
        <begin position="7"/>
        <end position="387"/>
    </location>
</feature>
<evidence type="ECO:0000256" key="5">
    <source>
        <dbReference type="ARBA" id="ARBA00023136"/>
    </source>
</evidence>
<dbReference type="InterPro" id="IPR011701">
    <property type="entry name" value="MFS"/>
</dbReference>
<dbReference type="Proteomes" id="UP001595816">
    <property type="component" value="Unassembled WGS sequence"/>
</dbReference>
<feature type="transmembrane region" description="Helical" evidence="6">
    <location>
        <begin position="99"/>
        <end position="121"/>
    </location>
</feature>
<evidence type="ECO:0000256" key="2">
    <source>
        <dbReference type="ARBA" id="ARBA00022448"/>
    </source>
</evidence>
<dbReference type="InterPro" id="IPR052983">
    <property type="entry name" value="MFS_Riboflavin_Transporter"/>
</dbReference>
<evidence type="ECO:0000313" key="8">
    <source>
        <dbReference type="EMBL" id="MFC4129325.1"/>
    </source>
</evidence>
<dbReference type="PROSITE" id="PS51257">
    <property type="entry name" value="PROKAR_LIPOPROTEIN"/>
    <property type="match status" value="1"/>
</dbReference>
<dbReference type="Pfam" id="PF07690">
    <property type="entry name" value="MFS_1"/>
    <property type="match status" value="1"/>
</dbReference>
<evidence type="ECO:0000313" key="9">
    <source>
        <dbReference type="Proteomes" id="UP001595816"/>
    </source>
</evidence>
<keyword evidence="2" id="KW-0813">Transport</keyword>
<feature type="transmembrane region" description="Helical" evidence="6">
    <location>
        <begin position="275"/>
        <end position="295"/>
    </location>
</feature>
<sequence length="395" mass="40542">MGARGRVLVGSLAVTSLVGYGCLFYAYSVLLTPMSRDLGASPTRVTFAMTLCTLASAGTAVLAGRWIDRRGGRGLMTAGSVGATLLLAAASQVDDLMTLYVVWAGIGVTWALVLYEPAFAVIVPRMPAERRALALLTVTIVGGFASTVFLPLTGALVEHLGWRETLLWLAAILGVVTIPLHFVAVPEGPATSHRHGHASKTVIAETLRRPLFWLYAVAFTANSSVVTTLGIQLVSILRDLGHSTTVAASIAGLIGLLSVTGRIAITALQRWTQPVGVVCGLFAVQGVALGLLPFVGRATVGAVLCVVTVGLGFGVATVTRPALVAQHFGTTHFGTVAGMLSTSAAIGATTVPLTVAALRGAAGSVVPVEFCAALFALAGLLLFTSTRTAATAVGD</sequence>
<keyword evidence="9" id="KW-1185">Reference proteome</keyword>
<comment type="caution">
    <text evidence="8">The sequence shown here is derived from an EMBL/GenBank/DDBJ whole genome shotgun (WGS) entry which is preliminary data.</text>
</comment>
<evidence type="ECO:0000256" key="1">
    <source>
        <dbReference type="ARBA" id="ARBA00004651"/>
    </source>
</evidence>
<feature type="transmembrane region" description="Helical" evidence="6">
    <location>
        <begin position="7"/>
        <end position="27"/>
    </location>
</feature>
<proteinExistence type="predicted"/>
<feature type="transmembrane region" description="Helical" evidence="6">
    <location>
        <begin position="166"/>
        <end position="185"/>
    </location>
</feature>
<evidence type="ECO:0000256" key="4">
    <source>
        <dbReference type="ARBA" id="ARBA00022989"/>
    </source>
</evidence>
<name>A0ABV8LF27_9ACTN</name>
<dbReference type="EMBL" id="JBHSAY010000003">
    <property type="protein sequence ID" value="MFC4129325.1"/>
    <property type="molecule type" value="Genomic_DNA"/>
</dbReference>
<feature type="transmembrane region" description="Helical" evidence="6">
    <location>
        <begin position="74"/>
        <end position="93"/>
    </location>
</feature>
<evidence type="ECO:0000256" key="6">
    <source>
        <dbReference type="SAM" id="Phobius"/>
    </source>
</evidence>
<dbReference type="PANTHER" id="PTHR43385:SF1">
    <property type="entry name" value="RIBOFLAVIN TRANSPORTER RIBJ"/>
    <property type="match status" value="1"/>
</dbReference>
<dbReference type="InterPro" id="IPR020846">
    <property type="entry name" value="MFS_dom"/>
</dbReference>
<dbReference type="InterPro" id="IPR036259">
    <property type="entry name" value="MFS_trans_sf"/>
</dbReference>
<dbReference type="SUPFAM" id="SSF103473">
    <property type="entry name" value="MFS general substrate transporter"/>
    <property type="match status" value="1"/>
</dbReference>
<evidence type="ECO:0000259" key="7">
    <source>
        <dbReference type="PROSITE" id="PS50850"/>
    </source>
</evidence>
<evidence type="ECO:0000256" key="3">
    <source>
        <dbReference type="ARBA" id="ARBA00022692"/>
    </source>
</evidence>
<gene>
    <name evidence="8" type="ORF">ACFOZ4_01700</name>
</gene>
<comment type="subcellular location">
    <subcellularLocation>
        <location evidence="1">Cell membrane</location>
        <topology evidence="1">Multi-pass membrane protein</topology>
    </subcellularLocation>
</comment>
<keyword evidence="3 6" id="KW-0812">Transmembrane</keyword>
<accession>A0ABV8LF27</accession>
<feature type="transmembrane region" description="Helical" evidence="6">
    <location>
        <begin position="246"/>
        <end position="268"/>
    </location>
</feature>
<dbReference type="PROSITE" id="PS50850">
    <property type="entry name" value="MFS"/>
    <property type="match status" value="1"/>
</dbReference>
<dbReference type="PANTHER" id="PTHR43385">
    <property type="entry name" value="RIBOFLAVIN TRANSPORTER RIBJ"/>
    <property type="match status" value="1"/>
</dbReference>
<feature type="transmembrane region" description="Helical" evidence="6">
    <location>
        <begin position="335"/>
        <end position="358"/>
    </location>
</feature>
<keyword evidence="5 6" id="KW-0472">Membrane</keyword>
<feature type="transmembrane region" description="Helical" evidence="6">
    <location>
        <begin position="212"/>
        <end position="234"/>
    </location>
</feature>
<feature type="transmembrane region" description="Helical" evidence="6">
    <location>
        <begin position="133"/>
        <end position="154"/>
    </location>
</feature>
<keyword evidence="4 6" id="KW-1133">Transmembrane helix</keyword>